<evidence type="ECO:0000313" key="2">
    <source>
        <dbReference type="Proteomes" id="UP000053825"/>
    </source>
</evidence>
<reference evidence="1 2" key="1">
    <citation type="submission" date="2015-07" db="EMBL/GenBank/DDBJ databases">
        <title>The genome of Habropoda laboriosa.</title>
        <authorList>
            <person name="Pan H."/>
            <person name="Kapheim K."/>
        </authorList>
    </citation>
    <scope>NUCLEOTIDE SEQUENCE [LARGE SCALE GENOMIC DNA]</scope>
    <source>
        <strain evidence="1">0110345459</strain>
    </source>
</reference>
<gene>
    <name evidence="1" type="ORF">WH47_08447</name>
</gene>
<proteinExistence type="predicted"/>
<protein>
    <recommendedName>
        <fullName evidence="3">Histone-lysine N-methyltransferase SETMAR</fullName>
    </recommendedName>
</protein>
<accession>A0A0L7QP75</accession>
<dbReference type="PANTHER" id="PTHR47326:SF1">
    <property type="entry name" value="HTH PSQ-TYPE DOMAIN-CONTAINING PROTEIN"/>
    <property type="match status" value="1"/>
</dbReference>
<evidence type="ECO:0000313" key="1">
    <source>
        <dbReference type="EMBL" id="KOC60432.1"/>
    </source>
</evidence>
<dbReference type="Proteomes" id="UP000053825">
    <property type="component" value="Unassembled WGS sequence"/>
</dbReference>
<evidence type="ECO:0008006" key="3">
    <source>
        <dbReference type="Google" id="ProtNLM"/>
    </source>
</evidence>
<organism evidence="1 2">
    <name type="scientific">Habropoda laboriosa</name>
    <dbReference type="NCBI Taxonomy" id="597456"/>
    <lineage>
        <taxon>Eukaryota</taxon>
        <taxon>Metazoa</taxon>
        <taxon>Ecdysozoa</taxon>
        <taxon>Arthropoda</taxon>
        <taxon>Hexapoda</taxon>
        <taxon>Insecta</taxon>
        <taxon>Pterygota</taxon>
        <taxon>Neoptera</taxon>
        <taxon>Endopterygota</taxon>
        <taxon>Hymenoptera</taxon>
        <taxon>Apocrita</taxon>
        <taxon>Aculeata</taxon>
        <taxon>Apoidea</taxon>
        <taxon>Anthophila</taxon>
        <taxon>Apidae</taxon>
        <taxon>Habropoda</taxon>
    </lineage>
</organism>
<feature type="non-terminal residue" evidence="1">
    <location>
        <position position="1"/>
    </location>
</feature>
<keyword evidence="2" id="KW-1185">Reference proteome</keyword>
<dbReference type="PANTHER" id="PTHR47326">
    <property type="entry name" value="TRANSPOSABLE ELEMENT TC3 TRANSPOSASE-LIKE PROTEIN"/>
    <property type="match status" value="1"/>
</dbReference>
<name>A0A0L7QP75_9HYME</name>
<dbReference type="AlphaFoldDB" id="A0A0L7QP75"/>
<dbReference type="EMBL" id="KQ414823">
    <property type="protein sequence ID" value="KOC60432.1"/>
    <property type="molecule type" value="Genomic_DNA"/>
</dbReference>
<sequence length="88" mass="10573">NPHVSLRQLEREIRISKASIGRMLEVQKFHPFHLSFHQELHSRDFENRVLIEDVLLNVHETMWYQYDGCSAHYSRAATQVLNRKFPNR</sequence>